<feature type="region of interest" description="Disordered" evidence="1">
    <location>
        <begin position="581"/>
        <end position="655"/>
    </location>
</feature>
<proteinExistence type="predicted"/>
<feature type="compositionally biased region" description="Polar residues" evidence="1">
    <location>
        <begin position="518"/>
        <end position="527"/>
    </location>
</feature>
<protein>
    <submittedName>
        <fullName evidence="3">Uncharacterized protein</fullName>
    </submittedName>
</protein>
<feature type="compositionally biased region" description="Low complexity" evidence="1">
    <location>
        <begin position="631"/>
        <end position="650"/>
    </location>
</feature>
<keyword evidence="4" id="KW-1185">Reference proteome</keyword>
<feature type="region of interest" description="Disordered" evidence="1">
    <location>
        <begin position="259"/>
        <end position="341"/>
    </location>
</feature>
<feature type="compositionally biased region" description="Low complexity" evidence="1">
    <location>
        <begin position="716"/>
        <end position="728"/>
    </location>
</feature>
<dbReference type="AlphaFoldDB" id="A0A1D2VC59"/>
<feature type="compositionally biased region" description="Polar residues" evidence="1">
    <location>
        <begin position="696"/>
        <end position="715"/>
    </location>
</feature>
<feature type="compositionally biased region" description="Low complexity" evidence="1">
    <location>
        <begin position="259"/>
        <end position="293"/>
    </location>
</feature>
<keyword evidence="2" id="KW-0472">Membrane</keyword>
<dbReference type="Proteomes" id="UP000095038">
    <property type="component" value="Unassembled WGS sequence"/>
</dbReference>
<dbReference type="Pfam" id="PF08693">
    <property type="entry name" value="SKG6"/>
    <property type="match status" value="2"/>
</dbReference>
<dbReference type="OrthoDB" id="4035953at2759"/>
<feature type="compositionally biased region" description="Polar residues" evidence="1">
    <location>
        <begin position="294"/>
        <end position="307"/>
    </location>
</feature>
<dbReference type="InParanoid" id="A0A1D2VC59"/>
<feature type="compositionally biased region" description="Polar residues" evidence="1">
    <location>
        <begin position="729"/>
        <end position="741"/>
    </location>
</feature>
<feature type="region of interest" description="Disordered" evidence="1">
    <location>
        <begin position="696"/>
        <end position="741"/>
    </location>
</feature>
<feature type="region of interest" description="Disordered" evidence="1">
    <location>
        <begin position="518"/>
        <end position="549"/>
    </location>
</feature>
<feature type="compositionally biased region" description="Low complexity" evidence="1">
    <location>
        <begin position="151"/>
        <end position="175"/>
    </location>
</feature>
<feature type="region of interest" description="Disordered" evidence="1">
    <location>
        <begin position="147"/>
        <end position="176"/>
    </location>
</feature>
<feature type="compositionally biased region" description="Low complexity" evidence="1">
    <location>
        <begin position="528"/>
        <end position="549"/>
    </location>
</feature>
<accession>A0A1D2VC59</accession>
<feature type="region of interest" description="Disordered" evidence="1">
    <location>
        <begin position="385"/>
        <end position="449"/>
    </location>
</feature>
<dbReference type="RefSeq" id="XP_020045512.1">
    <property type="nucleotide sequence ID" value="XM_020194973.1"/>
</dbReference>
<evidence type="ECO:0000256" key="1">
    <source>
        <dbReference type="SAM" id="MobiDB-lite"/>
    </source>
</evidence>
<gene>
    <name evidence="3" type="ORF">ASCRUDRAFT_87650</name>
</gene>
<keyword evidence="2" id="KW-0812">Transmembrane</keyword>
<feature type="compositionally biased region" description="Polar residues" evidence="1">
    <location>
        <begin position="615"/>
        <end position="630"/>
    </location>
</feature>
<dbReference type="EMBL" id="KV454487">
    <property type="protein sequence ID" value="ODV59205.1"/>
    <property type="molecule type" value="Genomic_DNA"/>
</dbReference>
<reference evidence="4" key="1">
    <citation type="submission" date="2016-05" db="EMBL/GenBank/DDBJ databases">
        <title>Comparative genomics of biotechnologically important yeasts.</title>
        <authorList>
            <consortium name="DOE Joint Genome Institute"/>
            <person name="Riley R."/>
            <person name="Haridas S."/>
            <person name="Wolfe K.H."/>
            <person name="Lopes M.R."/>
            <person name="Hittinger C.T."/>
            <person name="Goker M."/>
            <person name="Salamov A."/>
            <person name="Wisecaver J."/>
            <person name="Long T.M."/>
            <person name="Aerts A.L."/>
            <person name="Barry K."/>
            <person name="Choi C."/>
            <person name="Clum A."/>
            <person name="Coughlan A.Y."/>
            <person name="Deshpande S."/>
            <person name="Douglass A.P."/>
            <person name="Hanson S.J."/>
            <person name="Klenk H.-P."/>
            <person name="Labutti K."/>
            <person name="Lapidus A."/>
            <person name="Lindquist E."/>
            <person name="Lipzen A."/>
            <person name="Meier-Kolthoff J.P."/>
            <person name="Ohm R.A."/>
            <person name="Otillar R.P."/>
            <person name="Pangilinan J."/>
            <person name="Peng Y."/>
            <person name="Rokas A."/>
            <person name="Rosa C.A."/>
            <person name="Scheuner C."/>
            <person name="Sibirny A.A."/>
            <person name="Slot J.C."/>
            <person name="Stielow J.B."/>
            <person name="Sun H."/>
            <person name="Kurtzman C.P."/>
            <person name="Blackwell M."/>
            <person name="Grigoriev I.V."/>
            <person name="Jeffries T.W."/>
        </authorList>
    </citation>
    <scope>NUCLEOTIDE SEQUENCE [LARGE SCALE GENOMIC DNA]</scope>
    <source>
        <strain evidence="4">DSM 1968</strain>
    </source>
</reference>
<feature type="compositionally biased region" description="Low complexity" evidence="1">
    <location>
        <begin position="324"/>
        <end position="341"/>
    </location>
</feature>
<dbReference type="STRING" id="1344418.A0A1D2VC59"/>
<feature type="region of interest" description="Disordered" evidence="1">
    <location>
        <begin position="40"/>
        <end position="65"/>
    </location>
</feature>
<dbReference type="GeneID" id="30968609"/>
<evidence type="ECO:0000313" key="3">
    <source>
        <dbReference type="EMBL" id="ODV59205.1"/>
    </source>
</evidence>
<feature type="compositionally biased region" description="Polar residues" evidence="1">
    <location>
        <begin position="581"/>
        <end position="606"/>
    </location>
</feature>
<evidence type="ECO:0000313" key="4">
    <source>
        <dbReference type="Proteomes" id="UP000095038"/>
    </source>
</evidence>
<feature type="compositionally biased region" description="Polar residues" evidence="1">
    <location>
        <begin position="409"/>
        <end position="421"/>
    </location>
</feature>
<sequence length="811" mass="90998">MPGGILELLHHRKNFDFPLSNFYNGLLDPAVIHHLIKRAKDDDDDDDNSCSDKNNNSQKCEVPSDTTGLTVGLAVGIPIFLILAFLGFFLIKNLQKNKKEEKEFLEDPDFANNDVTNLPDYPSVPNLHLRRNSQINMNNAINNLHNDKKNLNLNLNPNSNSDSNPNPNPLSDELNINPRKLNINTSFNDNASIHTFKYDTVILPESGLSDSRVYLDEYAKALGTHYSAYGNSPTLSPGFNANSRNSSFSNFKSLSPLNSQTNLLNPSSRNSNPVSLANSISTSSHSPSTLKQSVSSSDIKNNKINLNHNERNLSHNKNSQSKLSTESSNTAVDSSSDTDSISIHNNKFQNYNDNNFIRHKINDSLTLNHDNKSNPFEEILLETPRNVQEDLSSNSMTTTNYPNDDYNNEIQNETQNEPQNETDSKPKIKKSVKINIPDGYDPEKYNQINLNDPSLTEEEKEKFKRLKSVYNIYFDRQNSIKIQNHPNDHNLDQNPIPIPSDVQIHQSNVMNNKINNQNYQIPQSYPPYNTNNDSSYQYQQQDQSHQQQLQDANNYQYNPQPQQNYSKNQYQNQLVPEQQYLPNQDNSRPTDNSYTPPINSNPSSQYLPYPPVANPYQTSPQPHQQNFTSTKPSKPILKPLKPLQPLKKLPSASNLKESASSTFTEFQAVVKVKGTPNPNNLALKPFVPIDHSDVWSQKSPRIGSGSPSLSHFPNVSSTSINTSTSTASQENGGNLSASQVSRSSVVMFNTTEFGTSKKYKPAGTVTNGKKMANINENEVAANIPGSLPSGNPKKKKMNDRNLRNELMNSNF</sequence>
<evidence type="ECO:0000256" key="2">
    <source>
        <dbReference type="SAM" id="Phobius"/>
    </source>
</evidence>
<organism evidence="3 4">
    <name type="scientific">Ascoidea rubescens DSM 1968</name>
    <dbReference type="NCBI Taxonomy" id="1344418"/>
    <lineage>
        <taxon>Eukaryota</taxon>
        <taxon>Fungi</taxon>
        <taxon>Dikarya</taxon>
        <taxon>Ascomycota</taxon>
        <taxon>Saccharomycotina</taxon>
        <taxon>Saccharomycetes</taxon>
        <taxon>Ascoideaceae</taxon>
        <taxon>Ascoidea</taxon>
    </lineage>
</organism>
<keyword evidence="2" id="KW-1133">Transmembrane helix</keyword>
<name>A0A1D2VC59_9ASCO</name>
<feature type="region of interest" description="Disordered" evidence="1">
    <location>
        <begin position="783"/>
        <end position="811"/>
    </location>
</feature>
<feature type="compositionally biased region" description="Polar residues" evidence="1">
    <location>
        <begin position="385"/>
        <end position="396"/>
    </location>
</feature>
<feature type="transmembrane region" description="Helical" evidence="2">
    <location>
        <begin position="71"/>
        <end position="91"/>
    </location>
</feature>
<dbReference type="InterPro" id="IPR014805">
    <property type="entry name" value="SKG6/TOS2-like"/>
</dbReference>